<comment type="caution">
    <text evidence="2">The sequence shown here is derived from an EMBL/GenBank/DDBJ whole genome shotgun (WGS) entry which is preliminary data.</text>
</comment>
<proteinExistence type="predicted"/>
<dbReference type="Proteomes" id="UP001155882">
    <property type="component" value="Unassembled WGS sequence"/>
</dbReference>
<sequence length="537" mass="61604">MIIGVISDIHIGSDHDKEVLATSIKNINHCGAEGLLMAGDIGDYHQHRKDSFDIFLEQFPKKYHQNLLLMLGNHDVRTGAEPHEPLDPDLVGLYDSYLEKCNIDRQEDTMCIDAWIDGYHFICLNTDVPLKNQMELNEASLLWLEKKLAEGADANKPIFVMTHQAFNCSHWRSYLYGGFGPQDERLKSLFSRYPQIIMLSGHIHNGFGIIEAIQRPFGTLIDIPSLTLGENGVTDKGTGYLLKIEDDKLTFEAWNFYQNIHLSEYDTIILLPTLSSLAAELPDYADEETDSLISESNLLMNKEYKDEYIKIYDEKTWKEINTLRNKIIKYKSKPKSNEINYHKLKFNNDDNITIEVLNAALNQHNHILIESKNGHWADQITIPPLKNNQSITIDPTAAYCSTLIMNKEKHRISTGEKCTVSCKSYWQFEMKNDVDSLEQKSAYQLTFKNEDSITQKMIKDIFKTNDSIYIEIKNDKWLNKISIPKLPLSNKKIKVKSTADRNSSIVGGYYTYIIKSGDLLTISAKQDWSIDKKIKIT</sequence>
<protein>
    <submittedName>
        <fullName evidence="2">Metallophosphoesterase</fullName>
    </submittedName>
</protein>
<dbReference type="Gene3D" id="3.60.21.10">
    <property type="match status" value="1"/>
</dbReference>
<dbReference type="EMBL" id="JAHWLI010000036">
    <property type="protein sequence ID" value="MBW3117247.1"/>
    <property type="molecule type" value="Genomic_DNA"/>
</dbReference>
<dbReference type="InterPro" id="IPR004843">
    <property type="entry name" value="Calcineurin-like_PHP"/>
</dbReference>
<dbReference type="InterPro" id="IPR051158">
    <property type="entry name" value="Metallophosphoesterase_sf"/>
</dbReference>
<evidence type="ECO:0000259" key="1">
    <source>
        <dbReference type="Pfam" id="PF00149"/>
    </source>
</evidence>
<dbReference type="GO" id="GO:0016787">
    <property type="term" value="F:hydrolase activity"/>
    <property type="evidence" value="ECO:0007669"/>
    <property type="project" value="InterPro"/>
</dbReference>
<organism evidence="2 3">
    <name type="scientific">Providencia rettgeri</name>
    <dbReference type="NCBI Taxonomy" id="587"/>
    <lineage>
        <taxon>Bacteria</taxon>
        <taxon>Pseudomonadati</taxon>
        <taxon>Pseudomonadota</taxon>
        <taxon>Gammaproteobacteria</taxon>
        <taxon>Enterobacterales</taxon>
        <taxon>Morganellaceae</taxon>
        <taxon>Providencia</taxon>
    </lineage>
</organism>
<dbReference type="PANTHER" id="PTHR31302">
    <property type="entry name" value="TRANSMEMBRANE PROTEIN WITH METALLOPHOSPHOESTERASE DOMAIN-RELATED"/>
    <property type="match status" value="1"/>
</dbReference>
<evidence type="ECO:0000313" key="3">
    <source>
        <dbReference type="Proteomes" id="UP001155882"/>
    </source>
</evidence>
<dbReference type="InterPro" id="IPR029052">
    <property type="entry name" value="Metallo-depent_PP-like"/>
</dbReference>
<name>A0AAE2ZCE1_PRORE</name>
<evidence type="ECO:0000313" key="2">
    <source>
        <dbReference type="EMBL" id="MBW3117247.1"/>
    </source>
</evidence>
<reference evidence="2" key="1">
    <citation type="submission" date="2021-07" db="EMBL/GenBank/DDBJ databases">
        <authorList>
            <person name="Stanton E."/>
        </authorList>
    </citation>
    <scope>NUCLEOTIDE SEQUENCE</scope>
    <source>
        <strain evidence="2">2021EL-01139</strain>
    </source>
</reference>
<dbReference type="PANTHER" id="PTHR31302:SF0">
    <property type="entry name" value="TRANSMEMBRANE PROTEIN WITH METALLOPHOSPHOESTERASE DOMAIN"/>
    <property type="match status" value="1"/>
</dbReference>
<feature type="domain" description="Calcineurin-like phosphoesterase" evidence="1">
    <location>
        <begin position="3"/>
        <end position="205"/>
    </location>
</feature>
<dbReference type="RefSeq" id="WP_165880025.1">
    <property type="nucleotide sequence ID" value="NZ_JAAOIA010000015.1"/>
</dbReference>
<accession>A0AAE2ZCE1</accession>
<gene>
    <name evidence="2" type="ORF">KYI77_12375</name>
</gene>
<dbReference type="SUPFAM" id="SSF56300">
    <property type="entry name" value="Metallo-dependent phosphatases"/>
    <property type="match status" value="1"/>
</dbReference>
<dbReference type="Gene3D" id="2.60.120.1230">
    <property type="match status" value="2"/>
</dbReference>
<dbReference type="Pfam" id="PF00149">
    <property type="entry name" value="Metallophos"/>
    <property type="match status" value="1"/>
</dbReference>
<dbReference type="AlphaFoldDB" id="A0AAE2ZCE1"/>